<keyword evidence="7" id="KW-1185">Reference proteome</keyword>
<dbReference type="Pfam" id="PF00589">
    <property type="entry name" value="Phage_integrase"/>
    <property type="match status" value="1"/>
</dbReference>
<dbReference type="PANTHER" id="PTHR30349:SF64">
    <property type="entry name" value="PROPHAGE INTEGRASE INTD-RELATED"/>
    <property type="match status" value="1"/>
</dbReference>
<accession>A0A1H2EQL7</accession>
<feature type="domain" description="Tyr recombinase" evidence="5">
    <location>
        <begin position="183"/>
        <end position="359"/>
    </location>
</feature>
<dbReference type="PROSITE" id="PS51898">
    <property type="entry name" value="TYR_RECOMBINASE"/>
    <property type="match status" value="1"/>
</dbReference>
<dbReference type="CDD" id="cd00796">
    <property type="entry name" value="INT_Rci_Hp1_C"/>
    <property type="match status" value="1"/>
</dbReference>
<dbReference type="InterPro" id="IPR050090">
    <property type="entry name" value="Tyrosine_recombinase_XerCD"/>
</dbReference>
<dbReference type="PANTHER" id="PTHR30349">
    <property type="entry name" value="PHAGE INTEGRASE-RELATED"/>
    <property type="match status" value="1"/>
</dbReference>
<keyword evidence="2" id="KW-0229">DNA integration</keyword>
<dbReference type="Proteomes" id="UP000182882">
    <property type="component" value="Unassembled WGS sequence"/>
</dbReference>
<dbReference type="KEGG" id="nur:ATY38_11930"/>
<dbReference type="GO" id="GO:0003677">
    <property type="term" value="F:DNA binding"/>
    <property type="evidence" value="ECO:0007669"/>
    <property type="project" value="UniProtKB-KW"/>
</dbReference>
<dbReference type="GO" id="GO:0015074">
    <property type="term" value="P:DNA integration"/>
    <property type="evidence" value="ECO:0007669"/>
    <property type="project" value="UniProtKB-KW"/>
</dbReference>
<dbReference type="InterPro" id="IPR011010">
    <property type="entry name" value="DNA_brk_join_enz"/>
</dbReference>
<proteinExistence type="inferred from homology"/>
<evidence type="ECO:0000256" key="3">
    <source>
        <dbReference type="ARBA" id="ARBA00023125"/>
    </source>
</evidence>
<evidence type="ECO:0000256" key="2">
    <source>
        <dbReference type="ARBA" id="ARBA00022908"/>
    </source>
</evidence>
<reference evidence="7" key="1">
    <citation type="submission" date="2016-10" db="EMBL/GenBank/DDBJ databases">
        <authorList>
            <person name="Varghese N."/>
            <person name="Submissions S."/>
        </authorList>
    </citation>
    <scope>NUCLEOTIDE SEQUENCE [LARGE SCALE GENOMIC DNA]</scope>
    <source>
        <strain evidence="7">Nm10</strain>
    </source>
</reference>
<protein>
    <submittedName>
        <fullName evidence="6">Site-specific recombinase XerC</fullName>
    </submittedName>
</protein>
<evidence type="ECO:0000313" key="7">
    <source>
        <dbReference type="Proteomes" id="UP000182882"/>
    </source>
</evidence>
<dbReference type="RefSeq" id="WP_062559495.1">
    <property type="nucleotide sequence ID" value="NZ_CP013341.1"/>
</dbReference>
<dbReference type="InterPro" id="IPR013762">
    <property type="entry name" value="Integrase-like_cat_sf"/>
</dbReference>
<evidence type="ECO:0000256" key="4">
    <source>
        <dbReference type="ARBA" id="ARBA00023172"/>
    </source>
</evidence>
<evidence type="ECO:0000313" key="6">
    <source>
        <dbReference type="EMBL" id="SDT97472.1"/>
    </source>
</evidence>
<organism evidence="6 7">
    <name type="scientific">Nitrosomonas ureae</name>
    <dbReference type="NCBI Taxonomy" id="44577"/>
    <lineage>
        <taxon>Bacteria</taxon>
        <taxon>Pseudomonadati</taxon>
        <taxon>Pseudomonadota</taxon>
        <taxon>Betaproteobacteria</taxon>
        <taxon>Nitrosomonadales</taxon>
        <taxon>Nitrosomonadaceae</taxon>
        <taxon>Nitrosomonas</taxon>
    </lineage>
</organism>
<keyword evidence="3" id="KW-0238">DNA-binding</keyword>
<sequence length="368" mass="41440">MASIEKRKLDDGTSSYRVKIRLKGYPPESATFARLTDAREWVKKIEANMKAGRHFGVSKRHTLNELIDSYEKSSQHNELKSAAEMRTRLDWWRKHYGKKLLQDITPGVVAQGRDTLNNECLTVRKRGGDGSVSRVPIEKKRSGATTNRFLAALSTACAYGVKELNWIERNPVERVAKPKENKGRVRFLDDTELPRFLSACRKHPDLYLAVLLSLTTGGRQSEIMGLRWGQIDLKTGRAMLYAGTTKNNDARVLPLVGEAFTLLQERAKVRSLSDDRIFPATNKAKKTAFITLRNPFIAAMKEAEITDFHWHDLRHTCASYLMMNGVSSLEISKILGHRTMAMVSRYAHLAPARVSDIGNALAKKMGVA</sequence>
<dbReference type="AlphaFoldDB" id="A0A1H2EQL7"/>
<dbReference type="Gene3D" id="1.10.443.10">
    <property type="entry name" value="Intergrase catalytic core"/>
    <property type="match status" value="1"/>
</dbReference>
<keyword evidence="4" id="KW-0233">DNA recombination</keyword>
<gene>
    <name evidence="6" type="ORF">SAMN05216406_11486</name>
</gene>
<name>A0A1H2EQL7_9PROT</name>
<dbReference type="EMBL" id="FNLN01000014">
    <property type="protein sequence ID" value="SDT97472.1"/>
    <property type="molecule type" value="Genomic_DNA"/>
</dbReference>
<dbReference type="InterPro" id="IPR010998">
    <property type="entry name" value="Integrase_recombinase_N"/>
</dbReference>
<evidence type="ECO:0000259" key="5">
    <source>
        <dbReference type="PROSITE" id="PS51898"/>
    </source>
</evidence>
<comment type="similarity">
    <text evidence="1">Belongs to the 'phage' integrase family.</text>
</comment>
<dbReference type="SUPFAM" id="SSF56349">
    <property type="entry name" value="DNA breaking-rejoining enzymes"/>
    <property type="match status" value="1"/>
</dbReference>
<dbReference type="GO" id="GO:0006310">
    <property type="term" value="P:DNA recombination"/>
    <property type="evidence" value="ECO:0007669"/>
    <property type="project" value="UniProtKB-KW"/>
</dbReference>
<dbReference type="InterPro" id="IPR002104">
    <property type="entry name" value="Integrase_catalytic"/>
</dbReference>
<evidence type="ECO:0000256" key="1">
    <source>
        <dbReference type="ARBA" id="ARBA00008857"/>
    </source>
</evidence>
<dbReference type="Gene3D" id="1.10.150.130">
    <property type="match status" value="1"/>
</dbReference>